<dbReference type="RefSeq" id="XP_045956714.1">
    <property type="nucleotide sequence ID" value="XM_046103393.1"/>
</dbReference>
<dbReference type="EMBL" id="JAGPXC010000006">
    <property type="protein sequence ID" value="KAH6652436.1"/>
    <property type="molecule type" value="Genomic_DNA"/>
</dbReference>
<dbReference type="AlphaFoldDB" id="A0A9P8UHT0"/>
<dbReference type="GeneID" id="70132285"/>
<dbReference type="InterPro" id="IPR002818">
    <property type="entry name" value="DJ-1/PfpI"/>
</dbReference>
<evidence type="ECO:0000313" key="2">
    <source>
        <dbReference type="EMBL" id="KAH6652436.1"/>
    </source>
</evidence>
<dbReference type="SUPFAM" id="SSF52317">
    <property type="entry name" value="Class I glutamine amidotransferase-like"/>
    <property type="match status" value="1"/>
</dbReference>
<dbReference type="InterPro" id="IPR029062">
    <property type="entry name" value="Class_I_gatase-like"/>
</dbReference>
<dbReference type="Pfam" id="PF01965">
    <property type="entry name" value="DJ-1_PfpI"/>
    <property type="match status" value="1"/>
</dbReference>
<dbReference type="Gene3D" id="3.40.50.880">
    <property type="match status" value="1"/>
</dbReference>
<dbReference type="PANTHER" id="PTHR43130:SF15">
    <property type="entry name" value="THIJ_PFPI FAMILY PROTEIN (AFU_ORTHOLOGUE AFUA_5G14240)"/>
    <property type="match status" value="1"/>
</dbReference>
<dbReference type="CDD" id="cd03139">
    <property type="entry name" value="GATase1_PfpI_2"/>
    <property type="match status" value="1"/>
</dbReference>
<organism evidence="2 3">
    <name type="scientific">Truncatella angustata</name>
    <dbReference type="NCBI Taxonomy" id="152316"/>
    <lineage>
        <taxon>Eukaryota</taxon>
        <taxon>Fungi</taxon>
        <taxon>Dikarya</taxon>
        <taxon>Ascomycota</taxon>
        <taxon>Pezizomycotina</taxon>
        <taxon>Sordariomycetes</taxon>
        <taxon>Xylariomycetidae</taxon>
        <taxon>Amphisphaeriales</taxon>
        <taxon>Sporocadaceae</taxon>
        <taxon>Truncatella</taxon>
    </lineage>
</organism>
<dbReference type="PANTHER" id="PTHR43130">
    <property type="entry name" value="ARAC-FAMILY TRANSCRIPTIONAL REGULATOR"/>
    <property type="match status" value="1"/>
</dbReference>
<accession>A0A9P8UHT0</accession>
<evidence type="ECO:0000313" key="3">
    <source>
        <dbReference type="Proteomes" id="UP000758603"/>
    </source>
</evidence>
<dbReference type="InterPro" id="IPR052158">
    <property type="entry name" value="INH-QAR"/>
</dbReference>
<comment type="caution">
    <text evidence="2">The sequence shown here is derived from an EMBL/GenBank/DDBJ whole genome shotgun (WGS) entry which is preliminary data.</text>
</comment>
<evidence type="ECO:0000259" key="1">
    <source>
        <dbReference type="Pfam" id="PF01965"/>
    </source>
</evidence>
<reference evidence="2" key="1">
    <citation type="journal article" date="2021" name="Nat. Commun.">
        <title>Genetic determinants of endophytism in the Arabidopsis root mycobiome.</title>
        <authorList>
            <person name="Mesny F."/>
            <person name="Miyauchi S."/>
            <person name="Thiergart T."/>
            <person name="Pickel B."/>
            <person name="Atanasova L."/>
            <person name="Karlsson M."/>
            <person name="Huettel B."/>
            <person name="Barry K.W."/>
            <person name="Haridas S."/>
            <person name="Chen C."/>
            <person name="Bauer D."/>
            <person name="Andreopoulos W."/>
            <person name="Pangilinan J."/>
            <person name="LaButti K."/>
            <person name="Riley R."/>
            <person name="Lipzen A."/>
            <person name="Clum A."/>
            <person name="Drula E."/>
            <person name="Henrissat B."/>
            <person name="Kohler A."/>
            <person name="Grigoriev I.V."/>
            <person name="Martin F.M."/>
            <person name="Hacquard S."/>
        </authorList>
    </citation>
    <scope>NUCLEOTIDE SEQUENCE</scope>
    <source>
        <strain evidence="2">MPI-SDFR-AT-0073</strain>
    </source>
</reference>
<dbReference type="OrthoDB" id="543156at2759"/>
<gene>
    <name evidence="2" type="ORF">BKA67DRAFT_573994</name>
</gene>
<sequence>MVSNSASPKHFGILLYPGFEALDAFGPMEVINDLSRTHEITLSIIAGTQDPVSTAWKGIHRVGQSVVPTHSFTNAPELDVLFIPGGWGGFETGAPTLDYLRTVGPKLGHLITVCNGAALAAQTGILDGRRATTNKAYWKQCVSLGPKVNWIAQARWIQDGNIWTSSGVSAGIDVTLAWVASQFGENTASEIANTMEFTRASSSSDDPFAAMYDCKDVPAQSL</sequence>
<proteinExistence type="predicted"/>
<name>A0A9P8UHT0_9PEZI</name>
<protein>
    <submittedName>
        <fullName evidence="2">DJ-1/PfpI family protein</fullName>
    </submittedName>
</protein>
<dbReference type="Proteomes" id="UP000758603">
    <property type="component" value="Unassembled WGS sequence"/>
</dbReference>
<keyword evidence="3" id="KW-1185">Reference proteome</keyword>
<feature type="domain" description="DJ-1/PfpI" evidence="1">
    <location>
        <begin position="13"/>
        <end position="179"/>
    </location>
</feature>